<dbReference type="GO" id="GO:0005886">
    <property type="term" value="C:plasma membrane"/>
    <property type="evidence" value="ECO:0007669"/>
    <property type="project" value="InterPro"/>
</dbReference>
<dbReference type="PANTHER" id="PTHR33312">
    <property type="entry name" value="MEMBRANE-ASSOCIATED KINASE REGULATOR 4-RELATED"/>
    <property type="match status" value="1"/>
</dbReference>
<dbReference type="Proteomes" id="UP000228380">
    <property type="component" value="Chromosome 3"/>
</dbReference>
<organism evidence="2 3">
    <name type="scientific">Phoenix dactylifera</name>
    <name type="common">Date palm</name>
    <dbReference type="NCBI Taxonomy" id="42345"/>
    <lineage>
        <taxon>Eukaryota</taxon>
        <taxon>Viridiplantae</taxon>
        <taxon>Streptophyta</taxon>
        <taxon>Embryophyta</taxon>
        <taxon>Tracheophyta</taxon>
        <taxon>Spermatophyta</taxon>
        <taxon>Magnoliopsida</taxon>
        <taxon>Liliopsida</taxon>
        <taxon>Arecaceae</taxon>
        <taxon>Coryphoideae</taxon>
        <taxon>Phoeniceae</taxon>
        <taxon>Phoenix</taxon>
    </lineage>
</organism>
<dbReference type="GeneID" id="103718673"/>
<dbReference type="InterPro" id="IPR039620">
    <property type="entry name" value="BKI1/MAKR1/3/4"/>
</dbReference>
<feature type="compositionally biased region" description="Polar residues" evidence="1">
    <location>
        <begin position="232"/>
        <end position="261"/>
    </location>
</feature>
<dbReference type="KEGG" id="pda:103718673"/>
<evidence type="ECO:0000313" key="2">
    <source>
        <dbReference type="Proteomes" id="UP000228380"/>
    </source>
</evidence>
<dbReference type="OrthoDB" id="1709800at2759"/>
<keyword evidence="3" id="KW-0649">Protein kinase inhibitor</keyword>
<evidence type="ECO:0000313" key="3">
    <source>
        <dbReference type="RefSeq" id="XP_008805816.3"/>
    </source>
</evidence>
<name>A0A8B7CSW2_PHODC</name>
<accession>A0A8B7CSW2</accession>
<dbReference type="AlphaFoldDB" id="A0A8B7CSW2"/>
<evidence type="ECO:0000256" key="1">
    <source>
        <dbReference type="SAM" id="MobiDB-lite"/>
    </source>
</evidence>
<feature type="region of interest" description="Disordered" evidence="1">
    <location>
        <begin position="1"/>
        <end position="25"/>
    </location>
</feature>
<dbReference type="GO" id="GO:0004860">
    <property type="term" value="F:protein kinase inhibitor activity"/>
    <property type="evidence" value="ECO:0007669"/>
    <property type="project" value="UniProtKB-KW"/>
</dbReference>
<dbReference type="RefSeq" id="XP_008805816.3">
    <property type="nucleotide sequence ID" value="XM_008807594.4"/>
</dbReference>
<keyword evidence="2" id="KW-1185">Reference proteome</keyword>
<feature type="compositionally biased region" description="Basic and acidic residues" evidence="1">
    <location>
        <begin position="1"/>
        <end position="14"/>
    </location>
</feature>
<sequence length="283" mass="32031">MDGQKPQREEKEANLESNDDNGIIPLPLPPSCTSSPSHEFSFTISLHPSFMPSPKLIKCNEATPSIAVDMAPADDVFFHDHLLPFHFPSHPPISPRASDICIENLSLPLENLRSDGSLKYHNLYNHNNPDTGETRERTKFESFSSFFGLGKWRKASDIGEKEENKKMKKKGFDMSRFLKKYARMVKPFSFFKRESSKRDLHHKPYSFSGRPNPKEKVGWRRRRGEFSAPDSMRTSPTNSGLLSATSMPFNSSDESTMEELQSAIQAAIAHCKNSTATEEKCKS</sequence>
<reference evidence="2" key="1">
    <citation type="journal article" date="2019" name="Nat. Commun.">
        <title>Genome-wide association mapping of date palm fruit traits.</title>
        <authorList>
            <person name="Hazzouri K.M."/>
            <person name="Gros-Balthazard M."/>
            <person name="Flowers J.M."/>
            <person name="Copetti D."/>
            <person name="Lemansour A."/>
            <person name="Lebrun M."/>
            <person name="Masmoudi K."/>
            <person name="Ferrand S."/>
            <person name="Dhar M.I."/>
            <person name="Fresquez Z.A."/>
            <person name="Rosas U."/>
            <person name="Zhang J."/>
            <person name="Talag J."/>
            <person name="Lee S."/>
            <person name="Kudrna D."/>
            <person name="Powell R.F."/>
            <person name="Leitch I.J."/>
            <person name="Krueger R.R."/>
            <person name="Wing R.A."/>
            <person name="Amiri K.M.A."/>
            <person name="Purugganan M.D."/>
        </authorList>
    </citation>
    <scope>NUCLEOTIDE SEQUENCE [LARGE SCALE GENOMIC DNA]</scope>
    <source>
        <strain evidence="2">cv. Khalas</strain>
    </source>
</reference>
<feature type="region of interest" description="Disordered" evidence="1">
    <location>
        <begin position="202"/>
        <end position="261"/>
    </location>
</feature>
<protein>
    <submittedName>
        <fullName evidence="3">BRI1 kinase inhibitor 1-like</fullName>
    </submittedName>
</protein>
<dbReference type="PANTHER" id="PTHR33312:SF19">
    <property type="entry name" value="BRI1 KINASE INHIBITOR 1"/>
    <property type="match status" value="1"/>
</dbReference>
<reference evidence="3" key="2">
    <citation type="submission" date="2025-08" db="UniProtKB">
        <authorList>
            <consortium name="RefSeq"/>
        </authorList>
    </citation>
    <scope>IDENTIFICATION</scope>
    <source>
        <tissue evidence="3">Young leaves</tissue>
    </source>
</reference>
<gene>
    <name evidence="3" type="primary">LOC103718673</name>
</gene>
<proteinExistence type="predicted"/>